<feature type="transmembrane region" description="Helical" evidence="7">
    <location>
        <begin position="294"/>
        <end position="317"/>
    </location>
</feature>
<feature type="transmembrane region" description="Helical" evidence="7">
    <location>
        <begin position="193"/>
        <end position="213"/>
    </location>
</feature>
<dbReference type="PANTHER" id="PTHR43141">
    <property type="entry name" value="CYTOCHROME BD2 SUBUNIT II"/>
    <property type="match status" value="1"/>
</dbReference>
<organism evidence="8 9">
    <name type="scientific">Saccharopolyspora taberi</name>
    <dbReference type="NCBI Taxonomy" id="60895"/>
    <lineage>
        <taxon>Bacteria</taxon>
        <taxon>Bacillati</taxon>
        <taxon>Actinomycetota</taxon>
        <taxon>Actinomycetes</taxon>
        <taxon>Pseudonocardiales</taxon>
        <taxon>Pseudonocardiaceae</taxon>
        <taxon>Saccharopolyspora</taxon>
    </lineage>
</organism>
<accession>A0ABN3VG23</accession>
<dbReference type="InterPro" id="IPR003317">
    <property type="entry name" value="Cyt-d_oxidase_su2"/>
</dbReference>
<feature type="transmembrane region" description="Helical" evidence="7">
    <location>
        <begin position="6"/>
        <end position="24"/>
    </location>
</feature>
<dbReference type="EMBL" id="BAAAUX010000016">
    <property type="protein sequence ID" value="GAA2801781.1"/>
    <property type="molecule type" value="Genomic_DNA"/>
</dbReference>
<dbReference type="Proteomes" id="UP001500979">
    <property type="component" value="Unassembled WGS sequence"/>
</dbReference>
<comment type="caution">
    <text evidence="8">The sequence shown here is derived from an EMBL/GenBank/DDBJ whole genome shotgun (WGS) entry which is preliminary data.</text>
</comment>
<feature type="transmembrane region" description="Helical" evidence="7">
    <location>
        <begin position="159"/>
        <end position="181"/>
    </location>
</feature>
<reference evidence="8 9" key="1">
    <citation type="journal article" date="2019" name="Int. J. Syst. Evol. Microbiol.">
        <title>The Global Catalogue of Microorganisms (GCM) 10K type strain sequencing project: providing services to taxonomists for standard genome sequencing and annotation.</title>
        <authorList>
            <consortium name="The Broad Institute Genomics Platform"/>
            <consortium name="The Broad Institute Genome Sequencing Center for Infectious Disease"/>
            <person name="Wu L."/>
            <person name="Ma J."/>
        </authorList>
    </citation>
    <scope>NUCLEOTIDE SEQUENCE [LARGE SCALE GENOMIC DNA]</scope>
    <source>
        <strain evidence="8 9">JCM 9383</strain>
    </source>
</reference>
<dbReference type="Pfam" id="PF02322">
    <property type="entry name" value="Cyt_bd_oxida_II"/>
    <property type="match status" value="1"/>
</dbReference>
<gene>
    <name evidence="8" type="primary">cydB_1</name>
    <name evidence="8" type="ORF">GCM10010470_41030</name>
</gene>
<evidence type="ECO:0000256" key="1">
    <source>
        <dbReference type="ARBA" id="ARBA00004651"/>
    </source>
</evidence>
<evidence type="ECO:0000256" key="3">
    <source>
        <dbReference type="ARBA" id="ARBA00022475"/>
    </source>
</evidence>
<keyword evidence="5 7" id="KW-1133">Transmembrane helix</keyword>
<evidence type="ECO:0000256" key="2">
    <source>
        <dbReference type="ARBA" id="ARBA00007543"/>
    </source>
</evidence>
<keyword evidence="3" id="KW-1003">Cell membrane</keyword>
<dbReference type="PANTHER" id="PTHR43141:SF4">
    <property type="entry name" value="CYTOCHROME BD2 SUBUNIT II"/>
    <property type="match status" value="1"/>
</dbReference>
<proteinExistence type="inferred from homology"/>
<dbReference type="NCBIfam" id="TIGR00203">
    <property type="entry name" value="cydB"/>
    <property type="match status" value="1"/>
</dbReference>
<evidence type="ECO:0000313" key="8">
    <source>
        <dbReference type="EMBL" id="GAA2801781.1"/>
    </source>
</evidence>
<evidence type="ECO:0000256" key="4">
    <source>
        <dbReference type="ARBA" id="ARBA00022692"/>
    </source>
</evidence>
<feature type="transmembrane region" description="Helical" evidence="7">
    <location>
        <begin position="219"/>
        <end position="239"/>
    </location>
</feature>
<comment type="similarity">
    <text evidence="2">Belongs to the cytochrome ubiquinol oxidase subunit 2 family.</text>
</comment>
<feature type="transmembrane region" description="Helical" evidence="7">
    <location>
        <begin position="117"/>
        <end position="139"/>
    </location>
</feature>
<evidence type="ECO:0000256" key="5">
    <source>
        <dbReference type="ARBA" id="ARBA00022989"/>
    </source>
</evidence>
<evidence type="ECO:0000256" key="7">
    <source>
        <dbReference type="SAM" id="Phobius"/>
    </source>
</evidence>
<keyword evidence="6 7" id="KW-0472">Membrane</keyword>
<evidence type="ECO:0000256" key="6">
    <source>
        <dbReference type="ARBA" id="ARBA00023136"/>
    </source>
</evidence>
<sequence length="334" mass="34816">MSLETAWLALLGFLLCGYFALGGYDYGVQMLQPIVGRDGSGRKAMLGALGPFFLGNEVWLVAFAGVLFGAFPFLEGTLLGGMQSLVVAILIGIVVGNAAVQLRSRSGDAGRKVWDGLVVFGGLVPALAWGLFVGVLLNGVPMGADHRWAFGLSELANPFVLLSGVTGAVLFAAHGATFLALRTHGDLAERAAGIGRSLLLAAIAAFAVTFVVGTFTVNLTNAVAAVVFSVLVALALVVARFSLAQQRPGRAFGATSVAAALPVLLLGFGQYPYVLVSSENPELSMTVSEGAADTATLGLLTGFGVVLIPVIIAYQAWSWWTFRGRVDQQSPSYF</sequence>
<feature type="transmembrane region" description="Helical" evidence="7">
    <location>
        <begin position="251"/>
        <end position="274"/>
    </location>
</feature>
<evidence type="ECO:0000313" key="9">
    <source>
        <dbReference type="Proteomes" id="UP001500979"/>
    </source>
</evidence>
<keyword evidence="4 7" id="KW-0812">Transmembrane</keyword>
<keyword evidence="9" id="KW-1185">Reference proteome</keyword>
<feature type="transmembrane region" description="Helical" evidence="7">
    <location>
        <begin position="77"/>
        <end position="96"/>
    </location>
</feature>
<feature type="transmembrane region" description="Helical" evidence="7">
    <location>
        <begin position="45"/>
        <end position="71"/>
    </location>
</feature>
<comment type="subcellular location">
    <subcellularLocation>
        <location evidence="1">Cell membrane</location>
        <topology evidence="1">Multi-pass membrane protein</topology>
    </subcellularLocation>
</comment>
<dbReference type="RefSeq" id="WP_344682054.1">
    <property type="nucleotide sequence ID" value="NZ_BAAAUX010000016.1"/>
</dbReference>
<protein>
    <submittedName>
        <fullName evidence="8">Cytochrome d ubiquinol oxidase subunit II</fullName>
    </submittedName>
</protein>
<name>A0ABN3VG23_9PSEU</name>